<keyword evidence="5" id="KW-0449">Lipoprotein</keyword>
<name>A0ABY5R8A1_9MOLU</name>
<dbReference type="PROSITE" id="PS51257">
    <property type="entry name" value="PROKAR_LIPOPROTEIN"/>
    <property type="match status" value="1"/>
</dbReference>
<gene>
    <name evidence="8" type="ORF">NV226_00085</name>
</gene>
<keyword evidence="2" id="KW-1003">Cell membrane</keyword>
<evidence type="ECO:0000256" key="1">
    <source>
        <dbReference type="ARBA" id="ARBA00004236"/>
    </source>
</evidence>
<evidence type="ECO:0000313" key="9">
    <source>
        <dbReference type="Proteomes" id="UP001059252"/>
    </source>
</evidence>
<organism evidence="8 9">
    <name type="scientific">Mycoplasma iguanae</name>
    <dbReference type="NCBI Taxonomy" id="292461"/>
    <lineage>
        <taxon>Bacteria</taxon>
        <taxon>Bacillati</taxon>
        <taxon>Mycoplasmatota</taxon>
        <taxon>Mollicutes</taxon>
        <taxon>Mycoplasmataceae</taxon>
        <taxon>Mycoplasma</taxon>
    </lineage>
</organism>
<dbReference type="Gene3D" id="3.40.50.2300">
    <property type="match status" value="2"/>
</dbReference>
<keyword evidence="9" id="KW-1185">Reference proteome</keyword>
<dbReference type="EMBL" id="CP102734">
    <property type="protein sequence ID" value="UVD81708.1"/>
    <property type="molecule type" value="Genomic_DNA"/>
</dbReference>
<evidence type="ECO:0000256" key="4">
    <source>
        <dbReference type="ARBA" id="ARBA00023136"/>
    </source>
</evidence>
<proteinExistence type="predicted"/>
<evidence type="ECO:0000256" key="3">
    <source>
        <dbReference type="ARBA" id="ARBA00022729"/>
    </source>
</evidence>
<dbReference type="InterPro" id="IPR008107">
    <property type="entry name" value="Mycoplasma_p48"/>
</dbReference>
<evidence type="ECO:0000256" key="6">
    <source>
        <dbReference type="SAM" id="SignalP"/>
    </source>
</evidence>
<reference evidence="8" key="1">
    <citation type="submission" date="2022-08" db="EMBL/GenBank/DDBJ databases">
        <title>Complete genome of Mycoplasma iguanae type strain 2327.</title>
        <authorList>
            <person name="Spergser J."/>
        </authorList>
    </citation>
    <scope>NUCLEOTIDE SEQUENCE</scope>
    <source>
        <strain evidence="8">2327</strain>
    </source>
</reference>
<keyword evidence="3 6" id="KW-0732">Signal</keyword>
<protein>
    <submittedName>
        <fullName evidence="8">BMP family ABC transporter substrate-binding protein</fullName>
    </submittedName>
</protein>
<sequence length="450" mass="49331">MLDKIKNKKSKFLLFPALAVTSVVGFVIVACAPAEQVKVTNINTSSEKFILPEDLTVDKLPKIAVITDKGQITDRSFNQSVYEAANEIKAQIEGLKPEFKGKVTVQSLKPGEAGEYEDFRRQYDVALRGGFKYWFLPGFAHADYIGRFWADNKQKMEELGVIIFTIDSAPETSTNAATPATPKGSTVSFNFKVHEAAFIAGYAAAKYVSETYEKKEDRILATFGGADAPGVTNFNRGYLSGIAAWNDTVDSDKRVKMNTENIPLNSGFSPNQITPVAKNSIIGGVKMILPVAGPGTKTTADMIRQEKQDTLVIGVDVDQSKETKQNTGLFFTSIEKNMGQALYDVFRDIFNGKIKPGTENTTFNKGLADKWAVLSEPTLSDATKQARAKAAIKAAEDFYNDAKNKTKIDELLKNNEDLGFQLQTYLNNLAKQINSKFNSTAPAESTTAKA</sequence>
<feature type="domain" description="ABC transporter substrate-binding protein PnrA-like" evidence="7">
    <location>
        <begin position="64"/>
        <end position="375"/>
    </location>
</feature>
<accession>A0ABY5R8A1</accession>
<comment type="subcellular location">
    <subcellularLocation>
        <location evidence="1">Cell membrane</location>
    </subcellularLocation>
</comment>
<evidence type="ECO:0000256" key="5">
    <source>
        <dbReference type="ARBA" id="ARBA00023288"/>
    </source>
</evidence>
<evidence type="ECO:0000256" key="2">
    <source>
        <dbReference type="ARBA" id="ARBA00022475"/>
    </source>
</evidence>
<dbReference type="Pfam" id="PF02608">
    <property type="entry name" value="Bmp"/>
    <property type="match status" value="1"/>
</dbReference>
<feature type="signal peptide" evidence="6">
    <location>
        <begin position="1"/>
        <end position="32"/>
    </location>
</feature>
<evidence type="ECO:0000259" key="7">
    <source>
        <dbReference type="Pfam" id="PF02608"/>
    </source>
</evidence>
<dbReference type="RefSeq" id="WP_258210882.1">
    <property type="nucleotide sequence ID" value="NZ_CP102734.1"/>
</dbReference>
<feature type="chain" id="PRO_5045779192" evidence="6">
    <location>
        <begin position="33"/>
        <end position="450"/>
    </location>
</feature>
<dbReference type="Proteomes" id="UP001059252">
    <property type="component" value="Chromosome"/>
</dbReference>
<dbReference type="InterPro" id="IPR050957">
    <property type="entry name" value="BMP_lipoprotein"/>
</dbReference>
<evidence type="ECO:0000313" key="8">
    <source>
        <dbReference type="EMBL" id="UVD81708.1"/>
    </source>
</evidence>
<dbReference type="InterPro" id="IPR003760">
    <property type="entry name" value="PnrA-like"/>
</dbReference>
<dbReference type="PANTHER" id="PTHR34296:SF2">
    <property type="entry name" value="ABC TRANSPORTER GUANOSINE-BINDING PROTEIN NUPN"/>
    <property type="match status" value="1"/>
</dbReference>
<dbReference type="PANTHER" id="PTHR34296">
    <property type="entry name" value="TRANSCRIPTIONAL ACTIVATOR PROTEIN MED"/>
    <property type="match status" value="1"/>
</dbReference>
<keyword evidence="4" id="KW-0472">Membrane</keyword>
<dbReference type="PRINTS" id="PR01733">
    <property type="entry name" value="LIPPROTEIN48"/>
</dbReference>